<comment type="subcellular location">
    <subcellularLocation>
        <location evidence="1">Cytoplasm</location>
    </subcellularLocation>
</comment>
<evidence type="ECO:0000313" key="10">
    <source>
        <dbReference type="Proteomes" id="UP000053815"/>
    </source>
</evidence>
<dbReference type="PANTHER" id="PTHR16301">
    <property type="entry name" value="IMPACT-RELATED"/>
    <property type="match status" value="1"/>
</dbReference>
<dbReference type="CDD" id="cd23821">
    <property type="entry name" value="RWD_IMPACT"/>
    <property type="match status" value="1"/>
</dbReference>
<evidence type="ECO:0000313" key="9">
    <source>
        <dbReference type="EMBL" id="GAN04058.1"/>
    </source>
</evidence>
<proteinExistence type="inferred from homology"/>
<dbReference type="InterPro" id="IPR036956">
    <property type="entry name" value="Impact_N_sf"/>
</dbReference>
<dbReference type="InterPro" id="IPR016135">
    <property type="entry name" value="UBQ-conjugating_enzyme/RWD"/>
</dbReference>
<sequence>MNEEQVSENKQLQDEEMMALEAIFPEAFERDTTSANAFKYTLNLDEGEPDLRSPRKVVLRFFLPPTYPNQDMPVYELSSIYCGTKKIDDAMLDEIDAGFQSLFHPTEVVLFEWISWLRDYLENQVGKQANEDQNETSDDQLTQPMKQLNVAETGQRNKESEGKEEEEVFDYNPEDYVYKKPVNDQPEDQDEDAAHDRPTVRSLMQPNKYHTEAAPPIFTSEALVDRKSSFVAHVATVQNVHEVKVVVSHLLQNKKIAKATHNILAYRITMPDGKVLQDNDDDGESAAGGNYTYTPSRDDMPPFAFDANIRSRECRGGGHSMVWGHTLGARSIQGYQQRSTDSAGRVWLYQRQACQRKWE</sequence>
<accession>A0A0C9MPV2</accession>
<dbReference type="STRING" id="91626.A0A0C9MPV2"/>
<keyword evidence="6" id="KW-0346">Stress response</keyword>
<dbReference type="InterPro" id="IPR001498">
    <property type="entry name" value="Impact_N"/>
</dbReference>
<dbReference type="GO" id="GO:0006446">
    <property type="term" value="P:regulation of translational initiation"/>
    <property type="evidence" value="ECO:0007669"/>
    <property type="project" value="TreeGrafter"/>
</dbReference>
<evidence type="ECO:0000256" key="5">
    <source>
        <dbReference type="ARBA" id="ARBA00022845"/>
    </source>
</evidence>
<evidence type="ECO:0000256" key="7">
    <source>
        <dbReference type="SAM" id="MobiDB-lite"/>
    </source>
</evidence>
<organism evidence="9">
    <name type="scientific">Mucor ambiguus</name>
    <dbReference type="NCBI Taxonomy" id="91626"/>
    <lineage>
        <taxon>Eukaryota</taxon>
        <taxon>Fungi</taxon>
        <taxon>Fungi incertae sedis</taxon>
        <taxon>Mucoromycota</taxon>
        <taxon>Mucoromycotina</taxon>
        <taxon>Mucoromycetes</taxon>
        <taxon>Mucorales</taxon>
        <taxon>Mucorineae</taxon>
        <taxon>Mucoraceae</taxon>
        <taxon>Mucor</taxon>
    </lineage>
</organism>
<dbReference type="PANTHER" id="PTHR16301:SF25">
    <property type="entry name" value="PROTEIN IMPACT"/>
    <property type="match status" value="1"/>
</dbReference>
<feature type="domain" description="RWD" evidence="8">
    <location>
        <begin position="15"/>
        <end position="124"/>
    </location>
</feature>
<reference evidence="9" key="1">
    <citation type="submission" date="2014-09" db="EMBL/GenBank/DDBJ databases">
        <title>Draft genome sequence of an oleaginous Mucoromycotina fungus Mucor ambiguus NBRC6742.</title>
        <authorList>
            <person name="Takeda I."/>
            <person name="Yamane N."/>
            <person name="Morita T."/>
            <person name="Tamano K."/>
            <person name="Machida M."/>
            <person name="Baker S."/>
            <person name="Koike H."/>
        </authorList>
    </citation>
    <scope>NUCLEOTIDE SEQUENCE</scope>
    <source>
        <strain evidence="9">NBRC 6742</strain>
    </source>
</reference>
<protein>
    <recommendedName>
        <fullName evidence="8">RWD domain-containing protein</fullName>
    </recommendedName>
</protein>
<dbReference type="SMART" id="SM00591">
    <property type="entry name" value="RWD"/>
    <property type="match status" value="1"/>
</dbReference>
<feature type="region of interest" description="Disordered" evidence="7">
    <location>
        <begin position="177"/>
        <end position="203"/>
    </location>
</feature>
<gene>
    <name evidence="9" type="ORF">MAM1_0054c03517</name>
</gene>
<keyword evidence="10" id="KW-1185">Reference proteome</keyword>
<keyword evidence="5" id="KW-0810">Translation regulation</keyword>
<dbReference type="GO" id="GO:0005737">
    <property type="term" value="C:cytoplasm"/>
    <property type="evidence" value="ECO:0007669"/>
    <property type="project" value="UniProtKB-SubCell"/>
</dbReference>
<dbReference type="PROSITE" id="PS50908">
    <property type="entry name" value="RWD"/>
    <property type="match status" value="1"/>
</dbReference>
<dbReference type="InterPro" id="IPR020568">
    <property type="entry name" value="Ribosomal_Su5_D2-typ_SF"/>
</dbReference>
<dbReference type="EMBL" id="DF836343">
    <property type="protein sequence ID" value="GAN04058.1"/>
    <property type="molecule type" value="Genomic_DNA"/>
</dbReference>
<dbReference type="InterPro" id="IPR023582">
    <property type="entry name" value="Impact"/>
</dbReference>
<dbReference type="AlphaFoldDB" id="A0A0C9MPV2"/>
<comment type="similarity">
    <text evidence="2">Belongs to the IMPACT family.</text>
</comment>
<evidence type="ECO:0000256" key="2">
    <source>
        <dbReference type="ARBA" id="ARBA00007665"/>
    </source>
</evidence>
<evidence type="ECO:0000256" key="6">
    <source>
        <dbReference type="ARBA" id="ARBA00023016"/>
    </source>
</evidence>
<dbReference type="InterPro" id="IPR006575">
    <property type="entry name" value="RWD_dom"/>
</dbReference>
<dbReference type="Proteomes" id="UP000053815">
    <property type="component" value="Unassembled WGS sequence"/>
</dbReference>
<evidence type="ECO:0000256" key="4">
    <source>
        <dbReference type="ARBA" id="ARBA00022491"/>
    </source>
</evidence>
<keyword evidence="4" id="KW-0678">Repressor</keyword>
<dbReference type="SUPFAM" id="SSF54495">
    <property type="entry name" value="UBC-like"/>
    <property type="match status" value="1"/>
</dbReference>
<feature type="region of interest" description="Disordered" evidence="7">
    <location>
        <begin position="275"/>
        <end position="297"/>
    </location>
</feature>
<dbReference type="SUPFAM" id="SSF54211">
    <property type="entry name" value="Ribosomal protein S5 domain 2-like"/>
    <property type="match status" value="1"/>
</dbReference>
<dbReference type="OrthoDB" id="69641at2759"/>
<keyword evidence="3" id="KW-0963">Cytoplasm</keyword>
<evidence type="ECO:0000256" key="3">
    <source>
        <dbReference type="ARBA" id="ARBA00022490"/>
    </source>
</evidence>
<dbReference type="Pfam" id="PF01205">
    <property type="entry name" value="Impact_N"/>
    <property type="match status" value="1"/>
</dbReference>
<dbReference type="Gene3D" id="3.10.110.10">
    <property type="entry name" value="Ubiquitin Conjugating Enzyme"/>
    <property type="match status" value="1"/>
</dbReference>
<name>A0A0C9MPV2_9FUNG</name>
<dbReference type="Gene3D" id="3.30.230.30">
    <property type="entry name" value="Impact, N-terminal domain"/>
    <property type="match status" value="1"/>
</dbReference>
<dbReference type="Pfam" id="PF05773">
    <property type="entry name" value="RWD"/>
    <property type="match status" value="1"/>
</dbReference>
<evidence type="ECO:0000259" key="8">
    <source>
        <dbReference type="PROSITE" id="PS50908"/>
    </source>
</evidence>
<evidence type="ECO:0000256" key="1">
    <source>
        <dbReference type="ARBA" id="ARBA00004496"/>
    </source>
</evidence>
<dbReference type="GO" id="GO:0140469">
    <property type="term" value="P:GCN2-mediated signaling"/>
    <property type="evidence" value="ECO:0007669"/>
    <property type="project" value="TreeGrafter"/>
</dbReference>